<evidence type="ECO:0000313" key="4">
    <source>
        <dbReference type="Proteomes" id="UP001632037"/>
    </source>
</evidence>
<gene>
    <name evidence="3" type="ORF">V7S43_002326</name>
</gene>
<feature type="coiled-coil region" evidence="1">
    <location>
        <begin position="514"/>
        <end position="541"/>
    </location>
</feature>
<feature type="region of interest" description="Disordered" evidence="2">
    <location>
        <begin position="792"/>
        <end position="831"/>
    </location>
</feature>
<accession>A0ABD3G5B4</accession>
<feature type="compositionally biased region" description="Basic residues" evidence="2">
    <location>
        <begin position="741"/>
        <end position="750"/>
    </location>
</feature>
<feature type="compositionally biased region" description="Polar residues" evidence="2">
    <location>
        <begin position="673"/>
        <end position="699"/>
    </location>
</feature>
<name>A0ABD3G5B4_9STRA</name>
<feature type="region of interest" description="Disordered" evidence="2">
    <location>
        <begin position="740"/>
        <end position="767"/>
    </location>
</feature>
<feature type="compositionally biased region" description="Polar residues" evidence="2">
    <location>
        <begin position="816"/>
        <end position="827"/>
    </location>
</feature>
<reference evidence="3 4" key="1">
    <citation type="submission" date="2024-09" db="EMBL/GenBank/DDBJ databases">
        <title>Genome sequencing and assembly of Phytophthora oleae, isolate VK10A, causative agent of rot of olive drupes.</title>
        <authorList>
            <person name="Conti Taguali S."/>
            <person name="Riolo M."/>
            <person name="La Spada F."/>
            <person name="Cacciola S.O."/>
            <person name="Dionisio G."/>
        </authorList>
    </citation>
    <scope>NUCLEOTIDE SEQUENCE [LARGE SCALE GENOMIC DNA]</scope>
    <source>
        <strain evidence="3 4">VK10A</strain>
    </source>
</reference>
<dbReference type="EMBL" id="JBIMZQ010000003">
    <property type="protein sequence ID" value="KAL3673029.1"/>
    <property type="molecule type" value="Genomic_DNA"/>
</dbReference>
<proteinExistence type="predicted"/>
<feature type="region of interest" description="Disordered" evidence="2">
    <location>
        <begin position="627"/>
        <end position="702"/>
    </location>
</feature>
<keyword evidence="4" id="KW-1185">Reference proteome</keyword>
<evidence type="ECO:0000256" key="1">
    <source>
        <dbReference type="SAM" id="Coils"/>
    </source>
</evidence>
<keyword evidence="1" id="KW-0175">Coiled coil</keyword>
<dbReference type="AlphaFoldDB" id="A0ABD3G5B4"/>
<sequence length="857" mass="96068">MVDTTDSVEDVPTSQDAKTLVPMSLSLVAKKEKILQMEVVKLEKLLDQRNEMLCSLQESHEYLLTTNGQLQERTRLRREKLVPLRTLLDAEHEKNESSLCDSIGMNELEATAEKCGVLKNILLGLVDKRAGLERQCMGLDEQVTRGTADVVVKEEYLHEVRNTLMLLHEDIRSTQWNVENDKAELAEEDRQLNIVSNNAQRQAATAEKVHADLRAEKAAIEDLRTTWKNYEGMAHEEHRQIAIANEDARSEQRELQRLLQSNGATCPADEDIVETVKDLQSRLQGLTEETASVNFFKREIYLRRKQERNMLAITQTSIKAKDEQLRWLERQLEHLKNEQNEAAKARTDDESAFQAFVEEHDKSISSLEAQLKDSEKELKITERAVTARNKKVSAVNNKIVQKTKVLAEWKAQIDTKQDQANRSAATQELVDAEVLRSQNVLDQEVRRLERTQQLRAAQEIESKELYSTCAVLESEIQHARNTLPTIKDSITATQTAIKNRIDEVRDKFLNTFVVGDAEILIELLNKEIESWTKKNSNEIDEVVARETSKLKERYSALLTDTHKKYGSILRQKEKDFNAKLESLNKRTAELTTASTNAESGEGYIMEKPERWGCRVSATGDGRETIEHQAAEGTYDKAKGQDFSPSSLERPSKAVVPRKALVTEIPSSKRKPTQRTSKGVPTHPQTSARRQLGLNSVDDSPQTDKELTDVAATDASAVATTKTARPTRAAISKQLNGGNVVRRSRLKRRTPAQKAGKPEPLGVSPTTALSVGTADNVHMKHAFEVPIQDSLDSRVGCDEDPVASRTAHDSDSINPAKKTSGTVMSSLAGQGAAKEPLLRKVRRLDPIALVHTAAFTRI</sequence>
<evidence type="ECO:0000313" key="3">
    <source>
        <dbReference type="EMBL" id="KAL3673029.1"/>
    </source>
</evidence>
<protein>
    <submittedName>
        <fullName evidence="3">Uncharacterized protein</fullName>
    </submittedName>
</protein>
<feature type="coiled-coil region" evidence="1">
    <location>
        <begin position="178"/>
        <end position="216"/>
    </location>
</feature>
<feature type="coiled-coil region" evidence="1">
    <location>
        <begin position="318"/>
        <end position="384"/>
    </location>
</feature>
<comment type="caution">
    <text evidence="3">The sequence shown here is derived from an EMBL/GenBank/DDBJ whole genome shotgun (WGS) entry which is preliminary data.</text>
</comment>
<organism evidence="3 4">
    <name type="scientific">Phytophthora oleae</name>
    <dbReference type="NCBI Taxonomy" id="2107226"/>
    <lineage>
        <taxon>Eukaryota</taxon>
        <taxon>Sar</taxon>
        <taxon>Stramenopiles</taxon>
        <taxon>Oomycota</taxon>
        <taxon>Peronosporomycetes</taxon>
        <taxon>Peronosporales</taxon>
        <taxon>Peronosporaceae</taxon>
        <taxon>Phytophthora</taxon>
    </lineage>
</organism>
<feature type="compositionally biased region" description="Basic and acidic residues" evidence="2">
    <location>
        <begin position="627"/>
        <end position="639"/>
    </location>
</feature>
<dbReference type="Proteomes" id="UP001632037">
    <property type="component" value="Unassembled WGS sequence"/>
</dbReference>
<evidence type="ECO:0000256" key="2">
    <source>
        <dbReference type="SAM" id="MobiDB-lite"/>
    </source>
</evidence>